<keyword evidence="9" id="KW-0472">Membrane</keyword>
<dbReference type="PROSITE" id="PS52015">
    <property type="entry name" value="TONB_CTD"/>
    <property type="match status" value="1"/>
</dbReference>
<dbReference type="PANTHER" id="PTHR33446">
    <property type="entry name" value="PROTEIN TONB-RELATED"/>
    <property type="match status" value="1"/>
</dbReference>
<dbReference type="AlphaFoldDB" id="A0A1N7JL61"/>
<feature type="domain" description="TonB C-terminal" evidence="11">
    <location>
        <begin position="173"/>
        <end position="261"/>
    </location>
</feature>
<evidence type="ECO:0000256" key="2">
    <source>
        <dbReference type="ARBA" id="ARBA00006555"/>
    </source>
</evidence>
<dbReference type="SUPFAM" id="SSF74653">
    <property type="entry name" value="TolA/TonB C-terminal domain"/>
    <property type="match status" value="1"/>
</dbReference>
<sequence>MSLAFERAPLPFPARALAAGLVVSLALHGAALALITREDGGGPEVSAGDGGQELETLAAIEAQFIELAPPAITLPAPEMTLPLSAPKIDIPQVALPDPILLPPEIRPDPPAPKTRPQPKPEPKAARREPAPTPSESRAATRASGAGRAELAGAAGQAALPALSPGQTQNLLNRWGAQIRSRIERSKRYPASAGRASGTAIVNLTVSQTGQLLAATVARSSGHGALDNAALAAVRKAGRFSAAPKGLNTPSHTFALALQFRR</sequence>
<evidence type="ECO:0000256" key="7">
    <source>
        <dbReference type="ARBA" id="ARBA00022927"/>
    </source>
</evidence>
<evidence type="ECO:0000313" key="12">
    <source>
        <dbReference type="EMBL" id="SIS50103.1"/>
    </source>
</evidence>
<evidence type="ECO:0000256" key="5">
    <source>
        <dbReference type="ARBA" id="ARBA00022519"/>
    </source>
</evidence>
<organism evidence="12 13">
    <name type="scientific">Rhodobacter aestuarii</name>
    <dbReference type="NCBI Taxonomy" id="453582"/>
    <lineage>
        <taxon>Bacteria</taxon>
        <taxon>Pseudomonadati</taxon>
        <taxon>Pseudomonadota</taxon>
        <taxon>Alphaproteobacteria</taxon>
        <taxon>Rhodobacterales</taxon>
        <taxon>Rhodobacter group</taxon>
        <taxon>Rhodobacter</taxon>
    </lineage>
</organism>
<evidence type="ECO:0000259" key="11">
    <source>
        <dbReference type="PROSITE" id="PS52015"/>
    </source>
</evidence>
<dbReference type="InterPro" id="IPR051045">
    <property type="entry name" value="TonB-dependent_transducer"/>
</dbReference>
<dbReference type="EMBL" id="FTOG01000002">
    <property type="protein sequence ID" value="SIS50103.1"/>
    <property type="molecule type" value="Genomic_DNA"/>
</dbReference>
<keyword evidence="6" id="KW-0812">Transmembrane</keyword>
<dbReference type="RefSeq" id="WP_076483627.1">
    <property type="nucleotide sequence ID" value="NZ_FTOG01000002.1"/>
</dbReference>
<evidence type="ECO:0000313" key="13">
    <source>
        <dbReference type="Proteomes" id="UP000186221"/>
    </source>
</evidence>
<protein>
    <submittedName>
        <fullName evidence="12">Protein TonB</fullName>
    </submittedName>
</protein>
<dbReference type="InterPro" id="IPR006260">
    <property type="entry name" value="TonB/TolA_C"/>
</dbReference>
<dbReference type="NCBIfam" id="TIGR01352">
    <property type="entry name" value="tonB_Cterm"/>
    <property type="match status" value="1"/>
</dbReference>
<dbReference type="Proteomes" id="UP000186221">
    <property type="component" value="Unassembled WGS sequence"/>
</dbReference>
<comment type="subcellular location">
    <subcellularLocation>
        <location evidence="1">Cell inner membrane</location>
        <topology evidence="1">Single-pass membrane protein</topology>
        <orientation evidence="1">Periplasmic side</orientation>
    </subcellularLocation>
</comment>
<feature type="compositionally biased region" description="Low complexity" evidence="10">
    <location>
        <begin position="134"/>
        <end position="151"/>
    </location>
</feature>
<evidence type="ECO:0000256" key="8">
    <source>
        <dbReference type="ARBA" id="ARBA00022989"/>
    </source>
</evidence>
<evidence type="ECO:0000256" key="10">
    <source>
        <dbReference type="SAM" id="MobiDB-lite"/>
    </source>
</evidence>
<dbReference type="GO" id="GO:0031992">
    <property type="term" value="F:energy transducer activity"/>
    <property type="evidence" value="ECO:0007669"/>
    <property type="project" value="TreeGrafter"/>
</dbReference>
<feature type="compositionally biased region" description="Basic and acidic residues" evidence="10">
    <location>
        <begin position="118"/>
        <end position="129"/>
    </location>
</feature>
<feature type="region of interest" description="Disordered" evidence="10">
    <location>
        <begin position="99"/>
        <end position="151"/>
    </location>
</feature>
<dbReference type="Pfam" id="PF03544">
    <property type="entry name" value="TonB_C"/>
    <property type="match status" value="1"/>
</dbReference>
<dbReference type="Gene3D" id="3.30.1150.10">
    <property type="match status" value="1"/>
</dbReference>
<evidence type="ECO:0000256" key="3">
    <source>
        <dbReference type="ARBA" id="ARBA00022448"/>
    </source>
</evidence>
<evidence type="ECO:0000256" key="9">
    <source>
        <dbReference type="ARBA" id="ARBA00023136"/>
    </source>
</evidence>
<evidence type="ECO:0000256" key="6">
    <source>
        <dbReference type="ARBA" id="ARBA00022692"/>
    </source>
</evidence>
<dbReference type="GO" id="GO:0098797">
    <property type="term" value="C:plasma membrane protein complex"/>
    <property type="evidence" value="ECO:0007669"/>
    <property type="project" value="TreeGrafter"/>
</dbReference>
<comment type="similarity">
    <text evidence="2">Belongs to the TonB family.</text>
</comment>
<evidence type="ECO:0000256" key="4">
    <source>
        <dbReference type="ARBA" id="ARBA00022475"/>
    </source>
</evidence>
<keyword evidence="13" id="KW-1185">Reference proteome</keyword>
<feature type="compositionally biased region" description="Pro residues" evidence="10">
    <location>
        <begin position="108"/>
        <end position="117"/>
    </location>
</feature>
<dbReference type="OrthoDB" id="7722272at2"/>
<dbReference type="STRING" id="453582.SAMN05421580_10213"/>
<keyword evidence="3" id="KW-0813">Transport</keyword>
<dbReference type="PANTHER" id="PTHR33446:SF2">
    <property type="entry name" value="PROTEIN TONB"/>
    <property type="match status" value="1"/>
</dbReference>
<name>A0A1N7JL61_9RHOB</name>
<keyword evidence="7" id="KW-0653">Protein transport</keyword>
<dbReference type="GO" id="GO:0055085">
    <property type="term" value="P:transmembrane transport"/>
    <property type="evidence" value="ECO:0007669"/>
    <property type="project" value="InterPro"/>
</dbReference>
<dbReference type="InterPro" id="IPR037682">
    <property type="entry name" value="TonB_C"/>
</dbReference>
<evidence type="ECO:0000256" key="1">
    <source>
        <dbReference type="ARBA" id="ARBA00004383"/>
    </source>
</evidence>
<keyword evidence="5" id="KW-0997">Cell inner membrane</keyword>
<reference evidence="13" key="1">
    <citation type="submission" date="2017-01" db="EMBL/GenBank/DDBJ databases">
        <authorList>
            <person name="Varghese N."/>
            <person name="Submissions S."/>
        </authorList>
    </citation>
    <scope>NUCLEOTIDE SEQUENCE [LARGE SCALE GENOMIC DNA]</scope>
    <source>
        <strain evidence="13">DSM 19945</strain>
    </source>
</reference>
<keyword evidence="8" id="KW-1133">Transmembrane helix</keyword>
<proteinExistence type="inferred from homology"/>
<gene>
    <name evidence="12" type="ORF">SAMN05421580_10213</name>
</gene>
<dbReference type="GO" id="GO:0015031">
    <property type="term" value="P:protein transport"/>
    <property type="evidence" value="ECO:0007669"/>
    <property type="project" value="UniProtKB-KW"/>
</dbReference>
<keyword evidence="4" id="KW-1003">Cell membrane</keyword>
<accession>A0A1N7JL61</accession>